<evidence type="ECO:0000259" key="1">
    <source>
        <dbReference type="PROSITE" id="PS50110"/>
    </source>
</evidence>
<organism evidence="2">
    <name type="scientific">freshwater metagenome</name>
    <dbReference type="NCBI Taxonomy" id="449393"/>
    <lineage>
        <taxon>unclassified sequences</taxon>
        <taxon>metagenomes</taxon>
        <taxon>ecological metagenomes</taxon>
    </lineage>
</organism>
<dbReference type="InterPro" id="IPR011006">
    <property type="entry name" value="CheY-like_superfamily"/>
</dbReference>
<accession>A0A6J6S887</accession>
<sequence length="123" mass="13047">MKILVVDDSRVMRQIVIRTLRQSGHAGHDIVEAENGREGLEAVQREAPDLVLSDWNMPEMSGIDFLTTLRASGGTVPFGFVTSEGSAAMRAQAEAAGAAFLIAKPFTPEAFDEALGTVLGAST</sequence>
<dbReference type="Gene3D" id="3.40.50.2300">
    <property type="match status" value="1"/>
</dbReference>
<name>A0A6J6S887_9ZZZZ</name>
<dbReference type="SUPFAM" id="SSF52172">
    <property type="entry name" value="CheY-like"/>
    <property type="match status" value="1"/>
</dbReference>
<dbReference type="Pfam" id="PF00072">
    <property type="entry name" value="Response_reg"/>
    <property type="match status" value="1"/>
</dbReference>
<dbReference type="InterPro" id="IPR052048">
    <property type="entry name" value="ST_Response_Regulator"/>
</dbReference>
<proteinExistence type="predicted"/>
<reference evidence="2" key="1">
    <citation type="submission" date="2020-05" db="EMBL/GenBank/DDBJ databases">
        <authorList>
            <person name="Chiriac C."/>
            <person name="Salcher M."/>
            <person name="Ghai R."/>
            <person name="Kavagutti S V."/>
        </authorList>
    </citation>
    <scope>NUCLEOTIDE SEQUENCE</scope>
</reference>
<evidence type="ECO:0000313" key="2">
    <source>
        <dbReference type="EMBL" id="CAB4731041.1"/>
    </source>
</evidence>
<dbReference type="EMBL" id="CAEZYQ010000003">
    <property type="protein sequence ID" value="CAB4731041.1"/>
    <property type="molecule type" value="Genomic_DNA"/>
</dbReference>
<dbReference type="PANTHER" id="PTHR43228:SF1">
    <property type="entry name" value="TWO-COMPONENT RESPONSE REGULATOR ARR22"/>
    <property type="match status" value="1"/>
</dbReference>
<feature type="domain" description="Response regulatory" evidence="1">
    <location>
        <begin position="2"/>
        <end position="119"/>
    </location>
</feature>
<dbReference type="PANTHER" id="PTHR43228">
    <property type="entry name" value="TWO-COMPONENT RESPONSE REGULATOR"/>
    <property type="match status" value="1"/>
</dbReference>
<dbReference type="PROSITE" id="PS50110">
    <property type="entry name" value="RESPONSE_REGULATORY"/>
    <property type="match status" value="1"/>
</dbReference>
<dbReference type="GO" id="GO:0000160">
    <property type="term" value="P:phosphorelay signal transduction system"/>
    <property type="evidence" value="ECO:0007669"/>
    <property type="project" value="InterPro"/>
</dbReference>
<protein>
    <submittedName>
        <fullName evidence="2">Unannotated protein</fullName>
    </submittedName>
</protein>
<dbReference type="InterPro" id="IPR001789">
    <property type="entry name" value="Sig_transdc_resp-reg_receiver"/>
</dbReference>
<dbReference type="SMART" id="SM00448">
    <property type="entry name" value="REC"/>
    <property type="match status" value="1"/>
</dbReference>
<dbReference type="AlphaFoldDB" id="A0A6J6S887"/>
<gene>
    <name evidence="2" type="ORF">UFOPK2761_00505</name>
</gene>